<dbReference type="HOGENOM" id="CLU_2586454_0_0_9"/>
<keyword evidence="1" id="KW-0805">Transcription regulation</keyword>
<proteinExistence type="predicted"/>
<reference evidence="7" key="1">
    <citation type="submission" date="2011-11" db="EMBL/GenBank/DDBJ databases">
        <title>Complete sequence of Paenibacillus terrae HPL-003.</title>
        <authorList>
            <person name="Shin S.H."/>
            <person name="Kim S."/>
            <person name="Kim J.Y."/>
        </authorList>
    </citation>
    <scope>NUCLEOTIDE SEQUENCE [LARGE SCALE GENOMIC DNA]</scope>
    <source>
        <strain evidence="7">HPL-003</strain>
    </source>
</reference>
<evidence type="ECO:0000256" key="1">
    <source>
        <dbReference type="ARBA" id="ARBA00023015"/>
    </source>
</evidence>
<dbReference type="EMBL" id="CP003107">
    <property type="protein sequence ID" value="AET58166.1"/>
    <property type="molecule type" value="Genomic_DNA"/>
</dbReference>
<keyword evidence="3" id="KW-0238">DNA-binding</keyword>
<dbReference type="STRING" id="985665.HPL003_07015"/>
<dbReference type="InterPro" id="IPR013325">
    <property type="entry name" value="RNA_pol_sigma_r2"/>
</dbReference>
<evidence type="ECO:0000256" key="2">
    <source>
        <dbReference type="ARBA" id="ARBA00023082"/>
    </source>
</evidence>
<dbReference type="PANTHER" id="PTHR43133:SF8">
    <property type="entry name" value="RNA POLYMERASE SIGMA FACTOR HI_1459-RELATED"/>
    <property type="match status" value="1"/>
</dbReference>
<evidence type="ECO:0000313" key="7">
    <source>
        <dbReference type="Proteomes" id="UP000005876"/>
    </source>
</evidence>
<reference key="2">
    <citation type="submission" date="2011-11" db="EMBL/GenBank/DDBJ databases">
        <authorList>
            <person name="Shin S.H."/>
            <person name="Kim S."/>
            <person name="Kim J.Y."/>
        </authorList>
    </citation>
    <scope>NUCLEOTIDE SEQUENCE</scope>
    <source>
        <strain>HPL-003</strain>
    </source>
</reference>
<evidence type="ECO:0000313" key="6">
    <source>
        <dbReference type="EMBL" id="AET58166.1"/>
    </source>
</evidence>
<dbReference type="RefSeq" id="WP_014278915.1">
    <property type="nucleotide sequence ID" value="NC_016641.1"/>
</dbReference>
<keyword evidence="2" id="KW-0731">Sigma factor</keyword>
<evidence type="ECO:0000256" key="4">
    <source>
        <dbReference type="ARBA" id="ARBA00023163"/>
    </source>
</evidence>
<dbReference type="PANTHER" id="PTHR43133">
    <property type="entry name" value="RNA POLYMERASE ECF-TYPE SIGMA FACTO"/>
    <property type="match status" value="1"/>
</dbReference>
<dbReference type="GO" id="GO:0003677">
    <property type="term" value="F:DNA binding"/>
    <property type="evidence" value="ECO:0007669"/>
    <property type="project" value="UniProtKB-KW"/>
</dbReference>
<evidence type="ECO:0000259" key="5">
    <source>
        <dbReference type="Pfam" id="PF04542"/>
    </source>
</evidence>
<dbReference type="InterPro" id="IPR007627">
    <property type="entry name" value="RNA_pol_sigma70_r2"/>
</dbReference>
<name>G7VTV6_PAETH</name>
<dbReference type="Gene3D" id="1.10.1740.10">
    <property type="match status" value="1"/>
</dbReference>
<dbReference type="InterPro" id="IPR039425">
    <property type="entry name" value="RNA_pol_sigma-70-like"/>
</dbReference>
<dbReference type="Proteomes" id="UP000005876">
    <property type="component" value="Chromosome"/>
</dbReference>
<organism evidence="6 7">
    <name type="scientific">Paenibacillus terrae (strain HPL-003)</name>
    <dbReference type="NCBI Taxonomy" id="985665"/>
    <lineage>
        <taxon>Bacteria</taxon>
        <taxon>Bacillati</taxon>
        <taxon>Bacillota</taxon>
        <taxon>Bacilli</taxon>
        <taxon>Bacillales</taxon>
        <taxon>Paenibacillaceae</taxon>
        <taxon>Paenibacillus</taxon>
    </lineage>
</organism>
<dbReference type="GO" id="GO:0006352">
    <property type="term" value="P:DNA-templated transcription initiation"/>
    <property type="evidence" value="ECO:0007669"/>
    <property type="project" value="InterPro"/>
</dbReference>
<keyword evidence="4" id="KW-0804">Transcription</keyword>
<evidence type="ECO:0000256" key="3">
    <source>
        <dbReference type="ARBA" id="ARBA00023125"/>
    </source>
</evidence>
<dbReference type="eggNOG" id="COG1595">
    <property type="taxonomic scope" value="Bacteria"/>
</dbReference>
<dbReference type="KEGG" id="pta:HPL003_07015"/>
<dbReference type="SUPFAM" id="SSF88946">
    <property type="entry name" value="Sigma2 domain of RNA polymerase sigma factors"/>
    <property type="match status" value="1"/>
</dbReference>
<reference evidence="6 7" key="3">
    <citation type="journal article" date="2012" name="J. Bacteriol.">
        <title>Genome Sequence of Paenibacillus terrae HPL-003, a Xylanase-Producing Bacterium Isolated from Soil Found in Forest Residue.</title>
        <authorList>
            <person name="Shin S.H."/>
            <person name="Kim S."/>
            <person name="Kim J.Y."/>
            <person name="Song H.Y."/>
            <person name="Cho S.J."/>
            <person name="Kim D.R."/>
            <person name="Lee K.I."/>
            <person name="Lim H.K."/>
            <person name="Park N.J."/>
            <person name="Hwang I.T."/>
            <person name="Yang K.S."/>
        </authorList>
    </citation>
    <scope>NUCLEOTIDE SEQUENCE [LARGE SCALE GENOMIC DNA]</scope>
    <source>
        <strain evidence="6 7">HPL-003</strain>
    </source>
</reference>
<dbReference type="AlphaFoldDB" id="G7VTV6"/>
<dbReference type="GO" id="GO:0016987">
    <property type="term" value="F:sigma factor activity"/>
    <property type="evidence" value="ECO:0007669"/>
    <property type="project" value="UniProtKB-KW"/>
</dbReference>
<feature type="domain" description="RNA polymerase sigma-70 region 2" evidence="5">
    <location>
        <begin position="20"/>
        <end position="74"/>
    </location>
</feature>
<gene>
    <name evidence="6" type="ordered locus">HPL003_07015</name>
</gene>
<dbReference type="Pfam" id="PF04542">
    <property type="entry name" value="Sigma70_r2"/>
    <property type="match status" value="1"/>
</dbReference>
<accession>G7VTV6</accession>
<sequence>MLHFIEDAKQGDRQAFEHIVQHYTAMANAVAYEKLHDFQLAEDVVQESFTEAFLHLSKLRAVEAFPGWFKAIVIRFDLCM</sequence>
<protein>
    <submittedName>
        <fullName evidence="6">ECF subfamily RNA polymerase sigma-24 factor</fullName>
    </submittedName>
</protein>